<proteinExistence type="predicted"/>
<name>A0A9D4GZL9_DREPO</name>
<sequence>MKDGNDEYDLTTNTVSSEFDTRKRENIYNKLKTDQHGDYDHFARSEHNMSRTGNDYDTTYLASKNDGIGDYNHVVSATIERVNCTKDREQGGYDFLHGIKTKLPPCDDTDYAHTKI</sequence>
<reference evidence="1" key="2">
    <citation type="submission" date="2020-11" db="EMBL/GenBank/DDBJ databases">
        <authorList>
            <person name="McCartney M.A."/>
            <person name="Auch B."/>
            <person name="Kono T."/>
            <person name="Mallez S."/>
            <person name="Becker A."/>
            <person name="Gohl D.M."/>
            <person name="Silverstein K.A.T."/>
            <person name="Koren S."/>
            <person name="Bechman K.B."/>
            <person name="Herman A."/>
            <person name="Abrahante J.E."/>
            <person name="Garbe J."/>
        </authorList>
    </citation>
    <scope>NUCLEOTIDE SEQUENCE</scope>
    <source>
        <strain evidence="1">Duluth1</strain>
        <tissue evidence="1">Whole animal</tissue>
    </source>
</reference>
<keyword evidence="2" id="KW-1185">Reference proteome</keyword>
<organism evidence="1 2">
    <name type="scientific">Dreissena polymorpha</name>
    <name type="common">Zebra mussel</name>
    <name type="synonym">Mytilus polymorpha</name>
    <dbReference type="NCBI Taxonomy" id="45954"/>
    <lineage>
        <taxon>Eukaryota</taxon>
        <taxon>Metazoa</taxon>
        <taxon>Spiralia</taxon>
        <taxon>Lophotrochozoa</taxon>
        <taxon>Mollusca</taxon>
        <taxon>Bivalvia</taxon>
        <taxon>Autobranchia</taxon>
        <taxon>Heteroconchia</taxon>
        <taxon>Euheterodonta</taxon>
        <taxon>Imparidentia</taxon>
        <taxon>Neoheterodontei</taxon>
        <taxon>Myida</taxon>
        <taxon>Dreissenoidea</taxon>
        <taxon>Dreissenidae</taxon>
        <taxon>Dreissena</taxon>
    </lineage>
</organism>
<accession>A0A9D4GZL9</accession>
<evidence type="ECO:0000313" key="1">
    <source>
        <dbReference type="EMBL" id="KAH3825925.1"/>
    </source>
</evidence>
<gene>
    <name evidence="1" type="ORF">DPMN_127812</name>
</gene>
<dbReference type="EMBL" id="JAIWYP010000005">
    <property type="protein sequence ID" value="KAH3825925.1"/>
    <property type="molecule type" value="Genomic_DNA"/>
</dbReference>
<dbReference type="Proteomes" id="UP000828390">
    <property type="component" value="Unassembled WGS sequence"/>
</dbReference>
<dbReference type="AlphaFoldDB" id="A0A9D4GZL9"/>
<protein>
    <submittedName>
        <fullName evidence="1">Uncharacterized protein</fullName>
    </submittedName>
</protein>
<evidence type="ECO:0000313" key="2">
    <source>
        <dbReference type="Proteomes" id="UP000828390"/>
    </source>
</evidence>
<comment type="caution">
    <text evidence="1">The sequence shown here is derived from an EMBL/GenBank/DDBJ whole genome shotgun (WGS) entry which is preliminary data.</text>
</comment>
<reference evidence="1" key="1">
    <citation type="journal article" date="2019" name="bioRxiv">
        <title>The Genome of the Zebra Mussel, Dreissena polymorpha: A Resource for Invasive Species Research.</title>
        <authorList>
            <person name="McCartney M.A."/>
            <person name="Auch B."/>
            <person name="Kono T."/>
            <person name="Mallez S."/>
            <person name="Zhang Y."/>
            <person name="Obille A."/>
            <person name="Becker A."/>
            <person name="Abrahante J.E."/>
            <person name="Garbe J."/>
            <person name="Badalamenti J.P."/>
            <person name="Herman A."/>
            <person name="Mangelson H."/>
            <person name="Liachko I."/>
            <person name="Sullivan S."/>
            <person name="Sone E.D."/>
            <person name="Koren S."/>
            <person name="Silverstein K.A.T."/>
            <person name="Beckman K.B."/>
            <person name="Gohl D.M."/>
        </authorList>
    </citation>
    <scope>NUCLEOTIDE SEQUENCE</scope>
    <source>
        <strain evidence="1">Duluth1</strain>
        <tissue evidence="1">Whole animal</tissue>
    </source>
</reference>